<sequence>MSDEAAHAIAWTLRPAQRIPYGRGMLHFLNIDAQLRARDYGKLDDLAVPFAQLCQQQDACGGPEWFRLLRDKLGAVAVDDWNRVSNGSSLIKPLEGSLGPCFEVVQNSSSPIVWVWKAKKSDCDTDLYKDLAVNAERPVCIGTKSTGVGTPTAAVSSVGTAPSTQATTTYPGFPAPPAQTQNGIAKNCTKFYVVVAGDSCWATANANRISLDQFYAWNPAIGECANLWPDYAVCIKA</sequence>
<accession>A0ACC2IMI3</accession>
<dbReference type="EMBL" id="JAPHNI010000096">
    <property type="protein sequence ID" value="KAJ8116401.1"/>
    <property type="molecule type" value="Genomic_DNA"/>
</dbReference>
<gene>
    <name evidence="1" type="ORF">OPT61_g2163</name>
</gene>
<evidence type="ECO:0000313" key="2">
    <source>
        <dbReference type="Proteomes" id="UP001153331"/>
    </source>
</evidence>
<proteinExistence type="predicted"/>
<reference evidence="1" key="1">
    <citation type="submission" date="2022-11" db="EMBL/GenBank/DDBJ databases">
        <title>Genome Sequence of Boeremia exigua.</title>
        <authorList>
            <person name="Buettner E."/>
        </authorList>
    </citation>
    <scope>NUCLEOTIDE SEQUENCE</scope>
    <source>
        <strain evidence="1">CU02</strain>
    </source>
</reference>
<keyword evidence="2" id="KW-1185">Reference proteome</keyword>
<comment type="caution">
    <text evidence="1">The sequence shown here is derived from an EMBL/GenBank/DDBJ whole genome shotgun (WGS) entry which is preliminary data.</text>
</comment>
<protein>
    <submittedName>
        <fullName evidence="1">Uncharacterized protein</fullName>
    </submittedName>
</protein>
<dbReference type="Proteomes" id="UP001153331">
    <property type="component" value="Unassembled WGS sequence"/>
</dbReference>
<organism evidence="1 2">
    <name type="scientific">Boeremia exigua</name>
    <dbReference type="NCBI Taxonomy" id="749465"/>
    <lineage>
        <taxon>Eukaryota</taxon>
        <taxon>Fungi</taxon>
        <taxon>Dikarya</taxon>
        <taxon>Ascomycota</taxon>
        <taxon>Pezizomycotina</taxon>
        <taxon>Dothideomycetes</taxon>
        <taxon>Pleosporomycetidae</taxon>
        <taxon>Pleosporales</taxon>
        <taxon>Pleosporineae</taxon>
        <taxon>Didymellaceae</taxon>
        <taxon>Boeremia</taxon>
    </lineage>
</organism>
<name>A0ACC2IMI3_9PLEO</name>
<evidence type="ECO:0000313" key="1">
    <source>
        <dbReference type="EMBL" id="KAJ8116401.1"/>
    </source>
</evidence>